<evidence type="ECO:0000313" key="1">
    <source>
        <dbReference type="EMBL" id="MBI6635152.1"/>
    </source>
</evidence>
<protein>
    <submittedName>
        <fullName evidence="1">Uncharacterized protein</fullName>
    </submittedName>
</protein>
<comment type="caution">
    <text evidence="1">The sequence shown here is derived from an EMBL/GenBank/DDBJ whole genome shotgun (WGS) entry which is preliminary data.</text>
</comment>
<name>A0ABS0V7P9_9PSED</name>
<organism evidence="1 2">
    <name type="scientific">Pseudomonas paralactis</name>
    <dbReference type="NCBI Taxonomy" id="1615673"/>
    <lineage>
        <taxon>Bacteria</taxon>
        <taxon>Pseudomonadati</taxon>
        <taxon>Pseudomonadota</taxon>
        <taxon>Gammaproteobacteria</taxon>
        <taxon>Pseudomonadales</taxon>
        <taxon>Pseudomonadaceae</taxon>
        <taxon>Pseudomonas</taxon>
    </lineage>
</organism>
<dbReference type="Proteomes" id="UP000607562">
    <property type="component" value="Unassembled WGS sequence"/>
</dbReference>
<accession>A0ABS0V7P9</accession>
<proteinExistence type="predicted"/>
<reference evidence="1 2" key="1">
    <citation type="submission" date="2020-12" db="EMBL/GenBank/DDBJ databases">
        <title>Comparative genomic insights into the epidemiology and virulence of plant pathogenic Pseudomonads from Turkey.</title>
        <authorList>
            <person name="Dillon M."/>
            <person name="Ruiz-Bedoya T."/>
            <person name="Bendalovic-Torma C."/>
            <person name="Guttman K.M."/>
            <person name="Kwak H."/>
            <person name="Middleton M.A."/>
            <person name="Wang P.W."/>
            <person name="Horuz S."/>
            <person name="Aysan Y."/>
            <person name="Guttman D.S."/>
        </authorList>
    </citation>
    <scope>NUCLEOTIDE SEQUENCE [LARGE SCALE GENOMIC DNA]</scope>
    <source>
        <strain evidence="1 2">Marul_2_1</strain>
    </source>
</reference>
<dbReference type="RefSeq" id="WP_198708329.1">
    <property type="nucleotide sequence ID" value="NZ_JAEILM010000072.1"/>
</dbReference>
<dbReference type="EMBL" id="JAEILM010000072">
    <property type="protein sequence ID" value="MBI6635152.1"/>
    <property type="molecule type" value="Genomic_DNA"/>
</dbReference>
<keyword evidence="2" id="KW-1185">Reference proteome</keyword>
<gene>
    <name evidence="1" type="ORF">YA0871_21050</name>
</gene>
<evidence type="ECO:0000313" key="2">
    <source>
        <dbReference type="Proteomes" id="UP000607562"/>
    </source>
</evidence>
<sequence length="64" mass="7177">MKEDYARPKRAPFPASLATMIARKASIMAARLEDQAIRTMVRDAQRALDRGITAPEIEHQLGLK</sequence>